<dbReference type="AlphaFoldDB" id="A0A1Y6KVU2"/>
<keyword evidence="3" id="KW-0813">Transport</keyword>
<keyword evidence="4" id="KW-0732">Signal</keyword>
<dbReference type="PANTHER" id="PTHR43649">
    <property type="entry name" value="ARABINOSE-BINDING PROTEIN-RELATED"/>
    <property type="match status" value="1"/>
</dbReference>
<evidence type="ECO:0000256" key="6">
    <source>
        <dbReference type="ARBA" id="ARBA00049753"/>
    </source>
</evidence>
<evidence type="ECO:0000256" key="4">
    <source>
        <dbReference type="ARBA" id="ARBA00022729"/>
    </source>
</evidence>
<evidence type="ECO:0000256" key="1">
    <source>
        <dbReference type="ARBA" id="ARBA00004418"/>
    </source>
</evidence>
<comment type="similarity">
    <text evidence="2">Belongs to the bacterial solute-binding protein 1 family.</text>
</comment>
<evidence type="ECO:0000313" key="7">
    <source>
        <dbReference type="EMBL" id="SMY16174.1"/>
    </source>
</evidence>
<dbReference type="PANTHER" id="PTHR43649:SF28">
    <property type="entry name" value="BINDING PROTEIN COMPONENT OF ABC SUGAR TRANSPORTER-RELATED"/>
    <property type="match status" value="1"/>
</dbReference>
<organism evidence="7 8">
    <name type="scientific">Photobacterium aquimaris</name>
    <dbReference type="NCBI Taxonomy" id="512643"/>
    <lineage>
        <taxon>Bacteria</taxon>
        <taxon>Pseudomonadati</taxon>
        <taxon>Pseudomonadota</taxon>
        <taxon>Gammaproteobacteria</taxon>
        <taxon>Vibrionales</taxon>
        <taxon>Vibrionaceae</taxon>
        <taxon>Photobacterium</taxon>
    </lineage>
</organism>
<dbReference type="EMBL" id="FYAH01000002">
    <property type="protein sequence ID" value="SMY16174.1"/>
    <property type="molecule type" value="Genomic_DNA"/>
</dbReference>
<reference evidence="8" key="1">
    <citation type="submission" date="2017-06" db="EMBL/GenBank/DDBJ databases">
        <authorList>
            <person name="Rodrigo-Torres L."/>
            <person name="Arahal R. D."/>
            <person name="Lucena T."/>
        </authorList>
    </citation>
    <scope>NUCLEOTIDE SEQUENCE [LARGE SCALE GENOMIC DNA]</scope>
    <source>
        <strain evidence="8">type strain: CECT 9192</strain>
    </source>
</reference>
<name>A0A1Y6KVU2_9GAMM</name>
<proteinExistence type="inferred from homology"/>
<dbReference type="GO" id="GO:0042597">
    <property type="term" value="C:periplasmic space"/>
    <property type="evidence" value="ECO:0007669"/>
    <property type="project" value="UniProtKB-SubCell"/>
</dbReference>
<dbReference type="GO" id="GO:0055085">
    <property type="term" value="P:transmembrane transport"/>
    <property type="evidence" value="ECO:0007669"/>
    <property type="project" value="InterPro"/>
</dbReference>
<dbReference type="Pfam" id="PF01547">
    <property type="entry name" value="SBP_bac_1"/>
    <property type="match status" value="1"/>
</dbReference>
<comment type="subcellular location">
    <subcellularLocation>
        <location evidence="1">Periplasm</location>
    </subcellularLocation>
</comment>
<evidence type="ECO:0000313" key="8">
    <source>
        <dbReference type="Proteomes" id="UP000196485"/>
    </source>
</evidence>
<dbReference type="InterPro" id="IPR006061">
    <property type="entry name" value="SBP_1_CS"/>
</dbReference>
<dbReference type="Proteomes" id="UP000196485">
    <property type="component" value="Unassembled WGS sequence"/>
</dbReference>
<comment type="function">
    <text evidence="5">Part of a binding-protein-dependent transport system for a sugar.</text>
</comment>
<sequence>MQTLSVSKYARNSFKKVTKVFCYSVFFVPTLAIANAQPISGEVVIDSWRNDNAIWEQTIIPAFNKHYPKIKVTYRSPADPSTFNQQLNSDLAKGEAGDLIACRPFDGSLALFKQGHFSDITEMQGMENFPSFALGPWQTDSGAQTFCLPMASVIHGYFYNKTIFSELNLQVPATTTEFKQVLEKIKASQRYVPLALGTKDKWEAATMGFQNIGPNYWHGEDGRLGLIQAQQRFTDPAYLNVYRELASWRPYLGNNYQQRSYANAIELFKTGKAAIYPTGSWDISTFANSVDFGVFAPPVVNKGDECYISDHTDLGMGLNTASEKNVAATVFLQWMTTAEFAELLTNAIPGFFSLSNHFFDVKHPIANEMMTWRNNCDSTIRNSAQILSRGTPDFELQLWETSAEVLNGTMTPEEAVTTVQIGLNSWYQPQRDAKTLAEMCQAITPMAASVQPLMSTDPSL</sequence>
<accession>A0A1Y6KVU2</accession>
<keyword evidence="8" id="KW-1185">Reference proteome</keyword>
<dbReference type="SUPFAM" id="SSF53850">
    <property type="entry name" value="Periplasmic binding protein-like II"/>
    <property type="match status" value="1"/>
</dbReference>
<dbReference type="InterPro" id="IPR050490">
    <property type="entry name" value="Bact_solute-bd_prot1"/>
</dbReference>
<gene>
    <name evidence="7" type="primary">msmE</name>
    <name evidence="7" type="ORF">PAQU9191_01405</name>
</gene>
<dbReference type="PROSITE" id="PS01037">
    <property type="entry name" value="SBP_BACTERIAL_1"/>
    <property type="match status" value="1"/>
</dbReference>
<dbReference type="InterPro" id="IPR006059">
    <property type="entry name" value="SBP"/>
</dbReference>
<dbReference type="Gene3D" id="3.40.190.10">
    <property type="entry name" value="Periplasmic binding protein-like II"/>
    <property type="match status" value="2"/>
</dbReference>
<protein>
    <recommendedName>
        <fullName evidence="6">Probable sugar-binding periplasmic protein</fullName>
    </recommendedName>
</protein>
<evidence type="ECO:0000256" key="2">
    <source>
        <dbReference type="ARBA" id="ARBA00008520"/>
    </source>
</evidence>
<evidence type="ECO:0000256" key="3">
    <source>
        <dbReference type="ARBA" id="ARBA00022448"/>
    </source>
</evidence>
<evidence type="ECO:0000256" key="5">
    <source>
        <dbReference type="ARBA" id="ARBA00049629"/>
    </source>
</evidence>